<reference evidence="1" key="1">
    <citation type="submission" date="2021-06" db="EMBL/GenBank/DDBJ databases">
        <authorList>
            <person name="Kallberg Y."/>
            <person name="Tangrot J."/>
            <person name="Rosling A."/>
        </authorList>
    </citation>
    <scope>NUCLEOTIDE SEQUENCE</scope>
    <source>
        <strain evidence="1">FL966</strain>
    </source>
</reference>
<proteinExistence type="predicted"/>
<gene>
    <name evidence="1" type="ORF">CPELLU_LOCUS6431</name>
</gene>
<evidence type="ECO:0000313" key="2">
    <source>
        <dbReference type="Proteomes" id="UP000789759"/>
    </source>
</evidence>
<dbReference type="OrthoDB" id="2436145at2759"/>
<comment type="caution">
    <text evidence="1">The sequence shown here is derived from an EMBL/GenBank/DDBJ whole genome shotgun (WGS) entry which is preliminary data.</text>
</comment>
<keyword evidence="2" id="KW-1185">Reference proteome</keyword>
<dbReference type="Proteomes" id="UP000789759">
    <property type="component" value="Unassembled WGS sequence"/>
</dbReference>
<organism evidence="1 2">
    <name type="scientific">Cetraspora pellucida</name>
    <dbReference type="NCBI Taxonomy" id="1433469"/>
    <lineage>
        <taxon>Eukaryota</taxon>
        <taxon>Fungi</taxon>
        <taxon>Fungi incertae sedis</taxon>
        <taxon>Mucoromycota</taxon>
        <taxon>Glomeromycotina</taxon>
        <taxon>Glomeromycetes</taxon>
        <taxon>Diversisporales</taxon>
        <taxon>Gigasporaceae</taxon>
        <taxon>Cetraspora</taxon>
    </lineage>
</organism>
<evidence type="ECO:0000313" key="1">
    <source>
        <dbReference type="EMBL" id="CAG8588734.1"/>
    </source>
</evidence>
<accession>A0A9N9C2T3</accession>
<dbReference type="AlphaFoldDB" id="A0A9N9C2T3"/>
<protein>
    <submittedName>
        <fullName evidence="1">15408_t:CDS:1</fullName>
    </submittedName>
</protein>
<sequence>MWKIFLRCIKDLLKMAAQLELPILAFGADNIKFSCPIIENVSSVISMSDLLHAKKDAQNALFSAHYDHILELSQSPNSILYKQDVENVDHQDDSAAYRLFCSLLLKQVSDQNFSVNKNKLGLFIYLYVFGELIDAFQNREIKPLDRCYMVMLAATEINKDNWELSNGSYLDYEEGQSNFSFILQPVLNSSALIIFDILDNESFIKINDINCEKVTVIALIKL</sequence>
<name>A0A9N9C2T3_9GLOM</name>
<dbReference type="EMBL" id="CAJVQA010003991">
    <property type="protein sequence ID" value="CAG8588734.1"/>
    <property type="molecule type" value="Genomic_DNA"/>
</dbReference>